<comment type="subcellular location">
    <subcellularLocation>
        <location evidence="1">Membrane</location>
        <topology evidence="1">Multi-pass membrane protein</topology>
    </subcellularLocation>
</comment>
<dbReference type="PROSITE" id="PS00154">
    <property type="entry name" value="ATPASE_E1_E2"/>
    <property type="match status" value="1"/>
</dbReference>
<dbReference type="SFLD" id="SFLDF00027">
    <property type="entry name" value="p-type_atpase"/>
    <property type="match status" value="1"/>
</dbReference>
<dbReference type="SMART" id="SM00831">
    <property type="entry name" value="Cation_ATPase_N"/>
    <property type="match status" value="1"/>
</dbReference>
<dbReference type="SUPFAM" id="SSF53187">
    <property type="entry name" value="Zn-dependent exopeptidases"/>
    <property type="match status" value="1"/>
</dbReference>
<dbReference type="EMBL" id="JBBPBM010000010">
    <property type="protein sequence ID" value="KAK8565683.1"/>
    <property type="molecule type" value="Genomic_DNA"/>
</dbReference>
<feature type="coiled-coil region" evidence="11">
    <location>
        <begin position="1153"/>
        <end position="1180"/>
    </location>
</feature>
<feature type="transmembrane region" description="Helical" evidence="12">
    <location>
        <begin position="309"/>
        <end position="336"/>
    </location>
</feature>
<dbReference type="Gene3D" id="1.20.1110.10">
    <property type="entry name" value="Calcium-transporting ATPase, transmembrane domain"/>
    <property type="match status" value="1"/>
</dbReference>
<dbReference type="SFLD" id="SFLDG00002">
    <property type="entry name" value="C1.7:_P-type_atpase_like"/>
    <property type="match status" value="1"/>
</dbReference>
<dbReference type="Pfam" id="PF00122">
    <property type="entry name" value="E1-E2_ATPase"/>
    <property type="match status" value="1"/>
</dbReference>
<dbReference type="PANTHER" id="PTHR42861">
    <property type="entry name" value="CALCIUM-TRANSPORTING ATPASE"/>
    <property type="match status" value="1"/>
</dbReference>
<dbReference type="PRINTS" id="PR00119">
    <property type="entry name" value="CATATPASE"/>
</dbReference>
<keyword evidence="9 12" id="KW-0472">Membrane</keyword>
<dbReference type="InterPro" id="IPR036412">
    <property type="entry name" value="HAD-like_sf"/>
</dbReference>
<dbReference type="SUPFAM" id="SSF81665">
    <property type="entry name" value="Calcium ATPase, transmembrane domain M"/>
    <property type="match status" value="1"/>
</dbReference>
<dbReference type="Gene3D" id="2.70.150.10">
    <property type="entry name" value="Calcium-transporting ATPase, cytoplasmic transduction domain A"/>
    <property type="match status" value="1"/>
</dbReference>
<dbReference type="InterPro" id="IPR023214">
    <property type="entry name" value="HAD_sf"/>
</dbReference>
<dbReference type="InterPro" id="IPR004014">
    <property type="entry name" value="ATPase_P-typ_cation-transptr_N"/>
</dbReference>
<evidence type="ECO:0000256" key="8">
    <source>
        <dbReference type="ARBA" id="ARBA00022989"/>
    </source>
</evidence>
<dbReference type="InterPro" id="IPR007365">
    <property type="entry name" value="TFR-like_dimer_dom"/>
</dbReference>
<evidence type="ECO:0000256" key="12">
    <source>
        <dbReference type="SAM" id="Phobius"/>
    </source>
</evidence>
<dbReference type="Pfam" id="PF00690">
    <property type="entry name" value="Cation_ATPase_N"/>
    <property type="match status" value="1"/>
</dbReference>
<dbReference type="InterPro" id="IPR059000">
    <property type="entry name" value="ATPase_P-type_domA"/>
</dbReference>
<dbReference type="InterPro" id="IPR018303">
    <property type="entry name" value="ATPase_P-typ_P_site"/>
</dbReference>
<evidence type="ECO:0000256" key="11">
    <source>
        <dbReference type="SAM" id="Coils"/>
    </source>
</evidence>
<evidence type="ECO:0000313" key="14">
    <source>
        <dbReference type="EMBL" id="KAK8565683.1"/>
    </source>
</evidence>
<evidence type="ECO:0000256" key="6">
    <source>
        <dbReference type="ARBA" id="ARBA00022842"/>
    </source>
</evidence>
<keyword evidence="10" id="KW-0325">Glycoprotein</keyword>
<evidence type="ECO:0000259" key="13">
    <source>
        <dbReference type="SMART" id="SM00831"/>
    </source>
</evidence>
<gene>
    <name evidence="14" type="ORF">V6N12_059238</name>
</gene>
<dbReference type="InterPro" id="IPR036757">
    <property type="entry name" value="TFR-like_dimer_dom_sf"/>
</dbReference>
<comment type="caution">
    <text evidence="14">The sequence shown here is derived from an EMBL/GenBank/DDBJ whole genome shotgun (WGS) entry which is preliminary data.</text>
</comment>
<dbReference type="InterPro" id="IPR008250">
    <property type="entry name" value="ATPase_P-typ_transduc_dom_A_sf"/>
</dbReference>
<dbReference type="InterPro" id="IPR023299">
    <property type="entry name" value="ATPase_P-typ_cyto_dom_N"/>
</dbReference>
<evidence type="ECO:0000256" key="1">
    <source>
        <dbReference type="ARBA" id="ARBA00004141"/>
    </source>
</evidence>
<accession>A0ABR2EWH6</accession>
<evidence type="ECO:0000256" key="3">
    <source>
        <dbReference type="ARBA" id="ARBA00022741"/>
    </source>
</evidence>
<proteinExistence type="predicted"/>
<feature type="transmembrane region" description="Helical" evidence="12">
    <location>
        <begin position="94"/>
        <end position="114"/>
    </location>
</feature>
<evidence type="ECO:0000256" key="9">
    <source>
        <dbReference type="ARBA" id="ARBA00023136"/>
    </source>
</evidence>
<keyword evidence="15" id="KW-1185">Reference proteome</keyword>
<dbReference type="NCBIfam" id="TIGR01494">
    <property type="entry name" value="ATPase_P-type"/>
    <property type="match status" value="2"/>
</dbReference>
<keyword evidence="11" id="KW-0175">Coiled coil</keyword>
<organism evidence="14 15">
    <name type="scientific">Hibiscus sabdariffa</name>
    <name type="common">roselle</name>
    <dbReference type="NCBI Taxonomy" id="183260"/>
    <lineage>
        <taxon>Eukaryota</taxon>
        <taxon>Viridiplantae</taxon>
        <taxon>Streptophyta</taxon>
        <taxon>Embryophyta</taxon>
        <taxon>Tracheophyta</taxon>
        <taxon>Spermatophyta</taxon>
        <taxon>Magnoliopsida</taxon>
        <taxon>eudicotyledons</taxon>
        <taxon>Gunneridae</taxon>
        <taxon>Pentapetalae</taxon>
        <taxon>rosids</taxon>
        <taxon>malvids</taxon>
        <taxon>Malvales</taxon>
        <taxon>Malvaceae</taxon>
        <taxon>Malvoideae</taxon>
        <taxon>Hibiscus</taxon>
    </lineage>
</organism>
<dbReference type="Pfam" id="PF04253">
    <property type="entry name" value="TFR_dimer"/>
    <property type="match status" value="1"/>
</dbReference>
<evidence type="ECO:0000256" key="7">
    <source>
        <dbReference type="ARBA" id="ARBA00022967"/>
    </source>
</evidence>
<evidence type="ECO:0000256" key="10">
    <source>
        <dbReference type="ARBA" id="ARBA00023180"/>
    </source>
</evidence>
<dbReference type="Gene3D" id="1.20.930.40">
    <property type="entry name" value="Transferrin receptor-like, dimerisation domain"/>
    <property type="match status" value="1"/>
</dbReference>
<sequence length="1456" mass="160705">MDGRPFPACAWSVEDCLKEYSVKLDKGLSSYEVEKQREKYGWNELAKEKGKPLWRLVLEQFDDMLVKILLVAAFISFILAYMHGSESEESGLEAYIEPFVIVLILVLNAIVGVWQETNAEKALEALKEMQCESGKVLRDGFLVPDLPARELVPGDIVELQVGDKVPADMRIAALKTSTLRLEQSALTGEAMPVLKGTNPIFQKDCELQAKENMVFAGTTLVNGSCVCIVVCTGMNTEIGKIQKQIHEASLEESDTPLKKKLDEFGSRLTTAIGIVCLIVWFINYKNFLSYKIVDGWPANVRFSFEKCTYYFKIAVALAVAAIPEGLPAVITTSLALGTRKMAQKNAIVRKLPSVETLGCTTVICSDKTGTLTTNQMSVAEFFTLGGKTMTSRVFRVEGTTYDPKDGGIVDWTCYNMDANLQVMAEICAICNDAGIFCDGRLFRATGLPTEAALKVLVEKMGVPDPKMRNKIRDLELAASYLIDRSTIKLACCEWWVKRSKRVATLEFDRVRKSSSIIVREATGKNRLLVKGAVESLLERSTHVQLADGSLVPMDEPCRQLLLSRQFEMSSKGLRCLGLAYKDELGEFSDYYSENHPAHKKLLDPACYSSIESDLVFIGVVGLRDPPRDEVHKAIEDCKGAGIRVMVITGDNKSTAEAICREIKLFLDGEDLRGKSFTGKEFMALSPSQQTEILSKPGGKIFSRAEPRHKQEIVRMLKEMGEIVAMTGDGVNDAPALKLADIGIAMGITGTEVAKEASDMVLADDNFSTIVSAVAEGRSIYNNMKAFIRYMISSNVGEVISIFLTAALGLPECMIPVQLLWVNLVTDGPPATALGFNPPDIGIMRKPPRRSDDALINSWVLLRYLIIGSYVGIATVGIFILWYTRASFMVGGGQLITFSNPCDYFTAGKVKAMTLSLSVLVAIEMFNSLNALSEDSSLLTLPLGEPLASGGHVSLVRTPLPYTLRSTFGRFVRCCTVDSKRMVPGDSSLITCAKATTYLNFDCAVQGLVFFAGATPQLDNLIFEVTKKVKDPDSEVAKIYDKWKIMNGESNIERLISVDFDFAPFLQHAGIPSVDIYYGRDFPVYHIVFDSFNWMINNTNPFFWRHVAVAGVWGLLGLHLADDPILPFDYLSYAKPLQEYTNTLSRVLDAIISLILLAESIQELTSAAKQANDETKNLMTLELNDGLLDLKIRALNDRLMLAERGFLDTYGIKGNEWFKHLVRIFFFSKFLNLVYHLETWSCSIISLASKHGLAGTKPFLETIHYVKTHLQNFGLESHTVSFRTLLSYPLHASVSMHFSNGTVFNLPLNEMCIINYDVSLGLIQPYHAFSPSGTVHDKVVFANHGTKDDYGVLGWMGVKVSGCMVMVKKGGSLGRGVVVEIAKKMGALGVLLYAEVDVSRGSFGLGVERGTIMKGVGDPLTPGWVGVEDGERLELDDNKVAEWFPGIPSLPLPYERA</sequence>
<dbReference type="InterPro" id="IPR046450">
    <property type="entry name" value="PA_dom_sf"/>
</dbReference>
<keyword evidence="2 12" id="KW-0812">Transmembrane</keyword>
<dbReference type="SFLD" id="SFLDS00003">
    <property type="entry name" value="Haloacid_Dehalogenase"/>
    <property type="match status" value="1"/>
</dbReference>
<dbReference type="Gene3D" id="3.40.630.10">
    <property type="entry name" value="Zn peptidases"/>
    <property type="match status" value="1"/>
</dbReference>
<keyword evidence="4" id="KW-0106">Calcium</keyword>
<reference evidence="14 15" key="1">
    <citation type="journal article" date="2024" name="G3 (Bethesda)">
        <title>Genome assembly of Hibiscus sabdariffa L. provides insights into metabolisms of medicinal natural products.</title>
        <authorList>
            <person name="Kim T."/>
        </authorList>
    </citation>
    <scope>NUCLEOTIDE SEQUENCE [LARGE SCALE GENOMIC DNA]</scope>
    <source>
        <strain evidence="14">TK-2024</strain>
        <tissue evidence="14">Old leaves</tissue>
    </source>
</reference>
<dbReference type="InterPro" id="IPR006068">
    <property type="entry name" value="ATPase_P-typ_cation-transptr_C"/>
</dbReference>
<keyword evidence="8 12" id="KW-1133">Transmembrane helix</keyword>
<dbReference type="SUPFAM" id="SSF56784">
    <property type="entry name" value="HAD-like"/>
    <property type="match status" value="1"/>
</dbReference>
<dbReference type="Proteomes" id="UP001472677">
    <property type="component" value="Unassembled WGS sequence"/>
</dbReference>
<dbReference type="Pfam" id="PF13246">
    <property type="entry name" value="Cation_ATPase"/>
    <property type="match status" value="1"/>
</dbReference>
<dbReference type="SUPFAM" id="SSF47672">
    <property type="entry name" value="Transferrin receptor-like dimerisation domain"/>
    <property type="match status" value="1"/>
</dbReference>
<feature type="domain" description="Cation-transporting P-type ATPase N-terminal" evidence="13">
    <location>
        <begin position="7"/>
        <end position="81"/>
    </location>
</feature>
<name>A0ABR2EWH6_9ROSI</name>
<dbReference type="SUPFAM" id="SSF81653">
    <property type="entry name" value="Calcium ATPase, transduction domain A"/>
    <property type="match status" value="1"/>
</dbReference>
<evidence type="ECO:0000256" key="5">
    <source>
        <dbReference type="ARBA" id="ARBA00022840"/>
    </source>
</evidence>
<dbReference type="InterPro" id="IPR023298">
    <property type="entry name" value="ATPase_P-typ_TM_dom_sf"/>
</dbReference>
<dbReference type="Gene3D" id="3.50.30.30">
    <property type="match status" value="1"/>
</dbReference>
<dbReference type="Gene3D" id="3.40.1110.10">
    <property type="entry name" value="Calcium-transporting ATPase, cytoplasmic domain N"/>
    <property type="match status" value="1"/>
</dbReference>
<dbReference type="Pfam" id="PF00689">
    <property type="entry name" value="Cation_ATPase_C"/>
    <property type="match status" value="1"/>
</dbReference>
<dbReference type="InterPro" id="IPR001757">
    <property type="entry name" value="P_typ_ATPase"/>
</dbReference>
<evidence type="ECO:0000256" key="4">
    <source>
        <dbReference type="ARBA" id="ARBA00022837"/>
    </source>
</evidence>
<feature type="transmembrane region" description="Helical" evidence="12">
    <location>
        <begin position="264"/>
        <end position="282"/>
    </location>
</feature>
<keyword evidence="5" id="KW-0067">ATP-binding</keyword>
<feature type="transmembrane region" description="Helical" evidence="12">
    <location>
        <begin position="64"/>
        <end position="82"/>
    </location>
</feature>
<keyword evidence="7" id="KW-1278">Translocase</keyword>
<dbReference type="Gene3D" id="3.40.50.1000">
    <property type="entry name" value="HAD superfamily/HAD-like"/>
    <property type="match status" value="1"/>
</dbReference>
<evidence type="ECO:0000313" key="15">
    <source>
        <dbReference type="Proteomes" id="UP001472677"/>
    </source>
</evidence>
<evidence type="ECO:0000256" key="2">
    <source>
        <dbReference type="ARBA" id="ARBA00022692"/>
    </source>
</evidence>
<dbReference type="SUPFAM" id="SSF81660">
    <property type="entry name" value="Metal cation-transporting ATPase, ATP-binding domain N"/>
    <property type="match status" value="1"/>
</dbReference>
<keyword evidence="6" id="KW-0460">Magnesium</keyword>
<dbReference type="InterPro" id="IPR044492">
    <property type="entry name" value="P_typ_ATPase_HD_dom"/>
</dbReference>
<protein>
    <recommendedName>
        <fullName evidence="13">Cation-transporting P-type ATPase N-terminal domain-containing protein</fullName>
    </recommendedName>
</protein>
<feature type="transmembrane region" description="Helical" evidence="12">
    <location>
        <begin position="860"/>
        <end position="882"/>
    </location>
</feature>
<dbReference type="SUPFAM" id="SSF52025">
    <property type="entry name" value="PA domain"/>
    <property type="match status" value="1"/>
</dbReference>
<keyword evidence="3" id="KW-0547">Nucleotide-binding</keyword>